<dbReference type="InterPro" id="IPR028098">
    <property type="entry name" value="Glyco_trans_4-like_N"/>
</dbReference>
<protein>
    <submittedName>
        <fullName evidence="3">Glycosyltransferase family 4 protein</fullName>
    </submittedName>
</protein>
<feature type="domain" description="Glycosyl transferase family 1" evidence="1">
    <location>
        <begin position="191"/>
        <end position="363"/>
    </location>
</feature>
<comment type="caution">
    <text evidence="3">The sequence shown here is derived from an EMBL/GenBank/DDBJ whole genome shotgun (WGS) entry which is preliminary data.</text>
</comment>
<dbReference type="InterPro" id="IPR001296">
    <property type="entry name" value="Glyco_trans_1"/>
</dbReference>
<dbReference type="Pfam" id="PF13439">
    <property type="entry name" value="Glyco_transf_4"/>
    <property type="match status" value="1"/>
</dbReference>
<organism evidence="3 4">
    <name type="scientific">Candidatus Segetimicrobium genomatis</name>
    <dbReference type="NCBI Taxonomy" id="2569760"/>
    <lineage>
        <taxon>Bacteria</taxon>
        <taxon>Bacillati</taxon>
        <taxon>Candidatus Sysuimicrobiota</taxon>
        <taxon>Candidatus Sysuimicrobiia</taxon>
        <taxon>Candidatus Sysuimicrobiales</taxon>
        <taxon>Candidatus Segetimicrobiaceae</taxon>
        <taxon>Candidatus Segetimicrobium</taxon>
    </lineage>
</organism>
<evidence type="ECO:0000313" key="3">
    <source>
        <dbReference type="EMBL" id="TMI73142.1"/>
    </source>
</evidence>
<evidence type="ECO:0000313" key="4">
    <source>
        <dbReference type="Proteomes" id="UP000318834"/>
    </source>
</evidence>
<feature type="domain" description="Glycosyltransferase subfamily 4-like N-terminal" evidence="2">
    <location>
        <begin position="18"/>
        <end position="179"/>
    </location>
</feature>
<evidence type="ECO:0000259" key="1">
    <source>
        <dbReference type="Pfam" id="PF00534"/>
    </source>
</evidence>
<dbReference type="AlphaFoldDB" id="A0A537IPX7"/>
<dbReference type="GO" id="GO:0016757">
    <property type="term" value="F:glycosyltransferase activity"/>
    <property type="evidence" value="ECO:0007669"/>
    <property type="project" value="InterPro"/>
</dbReference>
<proteinExistence type="predicted"/>
<dbReference type="Gene3D" id="3.40.50.2000">
    <property type="entry name" value="Glycogen Phosphorylase B"/>
    <property type="match status" value="2"/>
</dbReference>
<evidence type="ECO:0000259" key="2">
    <source>
        <dbReference type="Pfam" id="PF13439"/>
    </source>
</evidence>
<reference evidence="3 4" key="1">
    <citation type="journal article" date="2019" name="Nat. Microbiol.">
        <title>Mediterranean grassland soil C-N compound turnover is dependent on rainfall and depth, and is mediated by genomically divergent microorganisms.</title>
        <authorList>
            <person name="Diamond S."/>
            <person name="Andeer P.F."/>
            <person name="Li Z."/>
            <person name="Crits-Christoph A."/>
            <person name="Burstein D."/>
            <person name="Anantharaman K."/>
            <person name="Lane K.R."/>
            <person name="Thomas B.C."/>
            <person name="Pan C."/>
            <person name="Northen T.R."/>
            <person name="Banfield J.F."/>
        </authorList>
    </citation>
    <scope>NUCLEOTIDE SEQUENCE [LARGE SCALE GENOMIC DNA]</scope>
    <source>
        <strain evidence="3">NP_8</strain>
    </source>
</reference>
<dbReference type="PANTHER" id="PTHR45947:SF3">
    <property type="entry name" value="SULFOQUINOVOSYL TRANSFERASE SQD2"/>
    <property type="match status" value="1"/>
</dbReference>
<dbReference type="PANTHER" id="PTHR45947">
    <property type="entry name" value="SULFOQUINOVOSYL TRANSFERASE SQD2"/>
    <property type="match status" value="1"/>
</dbReference>
<keyword evidence="3" id="KW-0808">Transferase</keyword>
<name>A0A537IPX7_9BACT</name>
<dbReference type="Pfam" id="PF00534">
    <property type="entry name" value="Glycos_transf_1"/>
    <property type="match status" value="1"/>
</dbReference>
<gene>
    <name evidence="3" type="ORF">E6H05_10170</name>
</gene>
<dbReference type="SUPFAM" id="SSF53756">
    <property type="entry name" value="UDP-Glycosyltransferase/glycogen phosphorylase"/>
    <property type="match status" value="1"/>
</dbReference>
<dbReference type="EMBL" id="VBAP01000075">
    <property type="protein sequence ID" value="TMI73142.1"/>
    <property type="molecule type" value="Genomic_DNA"/>
</dbReference>
<sequence length="397" mass="43076">MRPSVLMVTGAYYPELSGGGLQARLVVRALQQAARFTVLTTSIDPSLPARSNEDGVPVRRVFVNMRSRGSRLAAPFRIIVAFLEVARRIDVVNLHGFSRKAILLVALSRLFGKSFVLTLQTGVHDEPKSARAMGPLAYWAYVNADLYLSVSPALSRAYLDAGLPASRLRQVANAVDVERFKPAAVAERVALRAELGLPPAIPLVLFVGFFSRDKRPDVLYGAWSRVAARVPSALVFLGATRGRYQEIEADLADTIRARAGVDRLGDRTFFVETTRTIEKYYRAVDMYVLPSIREGLPIALLEAMSSALPCVASRLPGSTDTLIEHDVSGLLVAPDDVEGLAEAIRSILTDGARAARLGAAARETVVARYAVQRTAPAWLSAYQSLANRCDRPDATGG</sequence>
<accession>A0A537IPX7</accession>
<dbReference type="Proteomes" id="UP000318834">
    <property type="component" value="Unassembled WGS sequence"/>
</dbReference>
<dbReference type="InterPro" id="IPR050194">
    <property type="entry name" value="Glycosyltransferase_grp1"/>
</dbReference>
<dbReference type="CDD" id="cd03801">
    <property type="entry name" value="GT4_PimA-like"/>
    <property type="match status" value="1"/>
</dbReference>